<accession>A0A4R8M6L8</accession>
<comment type="caution">
    <text evidence="1">The sequence shown here is derived from an EMBL/GenBank/DDBJ whole genome shotgun (WGS) entry which is preliminary data.</text>
</comment>
<dbReference type="AlphaFoldDB" id="A0A4R8M6L8"/>
<sequence length="42" mass="5051">MFGWTIYFPIQKSTFLYLRGLTENEVQNDPESDRKLALPFQR</sequence>
<evidence type="ECO:0000313" key="1">
    <source>
        <dbReference type="EMBL" id="TDY61020.1"/>
    </source>
</evidence>
<dbReference type="Proteomes" id="UP000294824">
    <property type="component" value="Unassembled WGS sequence"/>
</dbReference>
<protein>
    <submittedName>
        <fullName evidence="1">Uncharacterized protein</fullName>
    </submittedName>
</protein>
<evidence type="ECO:0000313" key="2">
    <source>
        <dbReference type="Proteomes" id="UP000294824"/>
    </source>
</evidence>
<name>A0A4R8M6L8_9FLAO</name>
<gene>
    <name evidence="1" type="ORF">DFQ06_3029</name>
</gene>
<keyword evidence="2" id="KW-1185">Reference proteome</keyword>
<proteinExistence type="predicted"/>
<reference evidence="1 2" key="1">
    <citation type="submission" date="2019-03" db="EMBL/GenBank/DDBJ databases">
        <title>Genomic Encyclopedia of Type Strains, Phase III (KMG-III): the genomes of soil and plant-associated and newly described type strains.</title>
        <authorList>
            <person name="Whitman W."/>
        </authorList>
    </citation>
    <scope>NUCLEOTIDE SEQUENCE [LARGE SCALE GENOMIC DNA]</scope>
    <source>
        <strain evidence="1 2">CECT 8301</strain>
    </source>
</reference>
<dbReference type="EMBL" id="SORL01000010">
    <property type="protein sequence ID" value="TDY61020.1"/>
    <property type="molecule type" value="Genomic_DNA"/>
</dbReference>
<organism evidence="1 2">
    <name type="scientific">Algibacter lectus</name>
    <dbReference type="NCBI Taxonomy" id="221126"/>
    <lineage>
        <taxon>Bacteria</taxon>
        <taxon>Pseudomonadati</taxon>
        <taxon>Bacteroidota</taxon>
        <taxon>Flavobacteriia</taxon>
        <taxon>Flavobacteriales</taxon>
        <taxon>Flavobacteriaceae</taxon>
        <taxon>Algibacter</taxon>
    </lineage>
</organism>